<evidence type="ECO:0000313" key="2">
    <source>
        <dbReference type="EMBL" id="OXR43112.1"/>
    </source>
</evidence>
<dbReference type="InterPro" id="IPR041657">
    <property type="entry name" value="HTH_17"/>
</dbReference>
<proteinExistence type="predicted"/>
<comment type="caution">
    <text evidence="2">The sequence shown here is derived from an EMBL/GenBank/DDBJ whole genome shotgun (WGS) entry which is preliminary data.</text>
</comment>
<dbReference type="AlphaFoldDB" id="A0A231H2P6"/>
<feature type="domain" description="Helix-turn-helix" evidence="1">
    <location>
        <begin position="7"/>
        <end position="55"/>
    </location>
</feature>
<reference evidence="2 3" key="1">
    <citation type="submission" date="2017-07" db="EMBL/GenBank/DDBJ databases">
        <title>First draft Genome Sequence of Nocardia cerradoensis isolated from human infection.</title>
        <authorList>
            <person name="Carrasco G."/>
        </authorList>
    </citation>
    <scope>NUCLEOTIDE SEQUENCE [LARGE SCALE GENOMIC DNA]</scope>
    <source>
        <strain evidence="2 3">CNM20130759</strain>
    </source>
</reference>
<accession>A0A231H2P6</accession>
<dbReference type="Pfam" id="PF12728">
    <property type="entry name" value="HTH_17"/>
    <property type="match status" value="1"/>
</dbReference>
<name>A0A231H2P6_9NOCA</name>
<organism evidence="2 3">
    <name type="scientific">Nocardia cerradoensis</name>
    <dbReference type="NCBI Taxonomy" id="85688"/>
    <lineage>
        <taxon>Bacteria</taxon>
        <taxon>Bacillati</taxon>
        <taxon>Actinomycetota</taxon>
        <taxon>Actinomycetes</taxon>
        <taxon>Mycobacteriales</taxon>
        <taxon>Nocardiaceae</taxon>
        <taxon>Nocardia</taxon>
    </lineage>
</organism>
<sequence length="62" mass="7267">MTEDDVWLTTDEVAARLKIPKKTLAVWASLGRGPRYVRMGRYRRYRVVDLIAWEQTQLEGNS</sequence>
<evidence type="ECO:0000313" key="3">
    <source>
        <dbReference type="Proteomes" id="UP000215506"/>
    </source>
</evidence>
<dbReference type="SUPFAM" id="SSF46955">
    <property type="entry name" value="Putative DNA-binding domain"/>
    <property type="match status" value="1"/>
</dbReference>
<protein>
    <recommendedName>
        <fullName evidence="1">Helix-turn-helix domain-containing protein</fullName>
    </recommendedName>
</protein>
<evidence type="ECO:0000259" key="1">
    <source>
        <dbReference type="Pfam" id="PF12728"/>
    </source>
</evidence>
<dbReference type="Proteomes" id="UP000215506">
    <property type="component" value="Unassembled WGS sequence"/>
</dbReference>
<gene>
    <name evidence="2" type="ORF">B7C42_04998</name>
</gene>
<dbReference type="EMBL" id="NGAF01000011">
    <property type="protein sequence ID" value="OXR43112.1"/>
    <property type="molecule type" value="Genomic_DNA"/>
</dbReference>
<dbReference type="InterPro" id="IPR009061">
    <property type="entry name" value="DNA-bd_dom_put_sf"/>
</dbReference>
<keyword evidence="3" id="KW-1185">Reference proteome</keyword>
<dbReference type="RefSeq" id="WP_039777930.1">
    <property type="nucleotide sequence ID" value="NZ_JAAXOR010000001.1"/>
</dbReference>